<dbReference type="PANTHER" id="PTHR23048:SF0">
    <property type="entry name" value="CALMODULIN LIKE 3"/>
    <property type="match status" value="1"/>
</dbReference>
<dbReference type="AlphaFoldDB" id="A0A0D8XQK5"/>
<dbReference type="FunFam" id="1.10.238.10:FF:000003">
    <property type="entry name" value="Calmodulin A"/>
    <property type="match status" value="1"/>
</dbReference>
<dbReference type="STRING" id="29172.A0A0D8XQK5"/>
<name>A0A0D8XQK5_DICVI</name>
<evidence type="ECO:0000259" key="2">
    <source>
        <dbReference type="PROSITE" id="PS50222"/>
    </source>
</evidence>
<dbReference type="Gene3D" id="1.10.238.10">
    <property type="entry name" value="EF-hand"/>
    <property type="match status" value="2"/>
</dbReference>
<dbReference type="Proteomes" id="UP000053766">
    <property type="component" value="Unassembled WGS sequence"/>
</dbReference>
<dbReference type="PANTHER" id="PTHR23048">
    <property type="entry name" value="MYOSIN LIGHT CHAIN 1, 3"/>
    <property type="match status" value="1"/>
</dbReference>
<keyword evidence="1" id="KW-0677">Repeat</keyword>
<dbReference type="InterPro" id="IPR002048">
    <property type="entry name" value="EF_hand_dom"/>
</dbReference>
<proteinExistence type="predicted"/>
<dbReference type="GO" id="GO:0005509">
    <property type="term" value="F:calcium ion binding"/>
    <property type="evidence" value="ECO:0007669"/>
    <property type="project" value="InterPro"/>
</dbReference>
<protein>
    <recommendedName>
        <fullName evidence="2">EF-hand domain-containing protein</fullName>
    </recommendedName>
</protein>
<dbReference type="GO" id="GO:0016460">
    <property type="term" value="C:myosin II complex"/>
    <property type="evidence" value="ECO:0007669"/>
    <property type="project" value="TreeGrafter"/>
</dbReference>
<sequence>MEFFTEKQITDIRECFNLYSRDGIVHSVPQLRCILRSLGYSTTVSKTIMYFGNRRSIDFASFLDITKEEHNSGDHLLEVIKALRILDRGRTQSISISEFRSILTSVGERMSREEIDNILKQIAARDVIPHRDLTQYISK</sequence>
<evidence type="ECO:0000313" key="4">
    <source>
        <dbReference type="Proteomes" id="UP000053766"/>
    </source>
</evidence>
<reference evidence="3 4" key="1">
    <citation type="submission" date="2013-11" db="EMBL/GenBank/DDBJ databases">
        <title>Draft genome of the bovine lungworm Dictyocaulus viviparus.</title>
        <authorList>
            <person name="Mitreva M."/>
        </authorList>
    </citation>
    <scope>NUCLEOTIDE SEQUENCE [LARGE SCALE GENOMIC DNA]</scope>
    <source>
        <strain evidence="3 4">HannoverDv2000</strain>
    </source>
</reference>
<dbReference type="EMBL" id="KN716457">
    <property type="protein sequence ID" value="KJH44651.1"/>
    <property type="molecule type" value="Genomic_DNA"/>
</dbReference>
<accession>A0A0D8XQK5</accession>
<evidence type="ECO:0000256" key="1">
    <source>
        <dbReference type="ARBA" id="ARBA00022737"/>
    </source>
</evidence>
<gene>
    <name evidence="3" type="ORF">DICVIV_09298</name>
</gene>
<dbReference type="InterPro" id="IPR050230">
    <property type="entry name" value="CALM/Myosin/TropC-like"/>
</dbReference>
<evidence type="ECO:0000313" key="3">
    <source>
        <dbReference type="EMBL" id="KJH44651.1"/>
    </source>
</evidence>
<feature type="domain" description="EF-hand" evidence="2">
    <location>
        <begin position="74"/>
        <end position="109"/>
    </location>
</feature>
<dbReference type="InterPro" id="IPR011992">
    <property type="entry name" value="EF-hand-dom_pair"/>
</dbReference>
<dbReference type="OrthoDB" id="435273at2759"/>
<dbReference type="SUPFAM" id="SSF47473">
    <property type="entry name" value="EF-hand"/>
    <property type="match status" value="1"/>
</dbReference>
<organism evidence="3 4">
    <name type="scientific">Dictyocaulus viviparus</name>
    <name type="common">Bovine lungworm</name>
    <dbReference type="NCBI Taxonomy" id="29172"/>
    <lineage>
        <taxon>Eukaryota</taxon>
        <taxon>Metazoa</taxon>
        <taxon>Ecdysozoa</taxon>
        <taxon>Nematoda</taxon>
        <taxon>Chromadorea</taxon>
        <taxon>Rhabditida</taxon>
        <taxon>Rhabditina</taxon>
        <taxon>Rhabditomorpha</taxon>
        <taxon>Strongyloidea</taxon>
        <taxon>Metastrongylidae</taxon>
        <taxon>Dictyocaulus</taxon>
    </lineage>
</organism>
<keyword evidence="4" id="KW-1185">Reference proteome</keyword>
<reference evidence="4" key="2">
    <citation type="journal article" date="2016" name="Sci. Rep.">
        <title>Dictyocaulus viviparus genome, variome and transcriptome elucidate lungworm biology and support future intervention.</title>
        <authorList>
            <person name="McNulty S.N."/>
            <person name="Strube C."/>
            <person name="Rosa B.A."/>
            <person name="Martin J.C."/>
            <person name="Tyagi R."/>
            <person name="Choi Y.J."/>
            <person name="Wang Q."/>
            <person name="Hallsworth Pepin K."/>
            <person name="Zhang X."/>
            <person name="Ozersky P."/>
            <person name="Wilson R.K."/>
            <person name="Sternberg P.W."/>
            <person name="Gasser R.B."/>
            <person name="Mitreva M."/>
        </authorList>
    </citation>
    <scope>NUCLEOTIDE SEQUENCE [LARGE SCALE GENOMIC DNA]</scope>
    <source>
        <strain evidence="4">HannoverDv2000</strain>
    </source>
</reference>
<dbReference type="PROSITE" id="PS50222">
    <property type="entry name" value="EF_HAND_2"/>
    <property type="match status" value="1"/>
</dbReference>